<keyword evidence="1" id="KW-0479">Metal-binding</keyword>
<dbReference type="InterPro" id="IPR013083">
    <property type="entry name" value="Znf_RING/FYVE/PHD"/>
</dbReference>
<evidence type="ECO:0000256" key="2">
    <source>
        <dbReference type="SAM" id="Phobius"/>
    </source>
</evidence>
<keyword evidence="1" id="KW-0862">Zinc</keyword>
<keyword evidence="1" id="KW-0863">Zinc-finger</keyword>
<proteinExistence type="predicted"/>
<dbReference type="InterPro" id="IPR001841">
    <property type="entry name" value="Znf_RING"/>
</dbReference>
<keyword evidence="2" id="KW-0812">Transmembrane</keyword>
<dbReference type="PROSITE" id="PS50089">
    <property type="entry name" value="ZF_RING_2"/>
    <property type="match status" value="1"/>
</dbReference>
<dbReference type="EMBL" id="CAJNJA010010182">
    <property type="protein sequence ID" value="CAE7254631.1"/>
    <property type="molecule type" value="Genomic_DNA"/>
</dbReference>
<name>A0A812M0Q2_9DINO</name>
<keyword evidence="2" id="KW-0472">Membrane</keyword>
<dbReference type="SUPFAM" id="SSF57850">
    <property type="entry name" value="RING/U-box"/>
    <property type="match status" value="1"/>
</dbReference>
<dbReference type="InterPro" id="IPR051826">
    <property type="entry name" value="E3_ubiquitin-ligase_domain"/>
</dbReference>
<dbReference type="PANTHER" id="PTHR22765">
    <property type="entry name" value="RING FINGER AND PROTEASE ASSOCIATED DOMAIN-CONTAINING"/>
    <property type="match status" value="1"/>
</dbReference>
<dbReference type="OrthoDB" id="430299at2759"/>
<feature type="transmembrane region" description="Helical" evidence="2">
    <location>
        <begin position="64"/>
        <end position="91"/>
    </location>
</feature>
<evidence type="ECO:0000259" key="3">
    <source>
        <dbReference type="PROSITE" id="PS50089"/>
    </source>
</evidence>
<dbReference type="AlphaFoldDB" id="A0A812M0Q2"/>
<evidence type="ECO:0000256" key="1">
    <source>
        <dbReference type="PROSITE-ProRule" id="PRU00175"/>
    </source>
</evidence>
<organism evidence="4 5">
    <name type="scientific">Symbiodinium necroappetens</name>
    <dbReference type="NCBI Taxonomy" id="1628268"/>
    <lineage>
        <taxon>Eukaryota</taxon>
        <taxon>Sar</taxon>
        <taxon>Alveolata</taxon>
        <taxon>Dinophyceae</taxon>
        <taxon>Suessiales</taxon>
        <taxon>Symbiodiniaceae</taxon>
        <taxon>Symbiodinium</taxon>
    </lineage>
</organism>
<dbReference type="Proteomes" id="UP000601435">
    <property type="component" value="Unassembled WGS sequence"/>
</dbReference>
<feature type="transmembrane region" description="Helical" evidence="2">
    <location>
        <begin position="20"/>
        <end position="43"/>
    </location>
</feature>
<keyword evidence="2" id="KW-1133">Transmembrane helix</keyword>
<accession>A0A812M0Q2</accession>
<dbReference type="GO" id="GO:0061630">
    <property type="term" value="F:ubiquitin protein ligase activity"/>
    <property type="evidence" value="ECO:0007669"/>
    <property type="project" value="TreeGrafter"/>
</dbReference>
<evidence type="ECO:0000313" key="5">
    <source>
        <dbReference type="Proteomes" id="UP000601435"/>
    </source>
</evidence>
<dbReference type="Pfam" id="PF13639">
    <property type="entry name" value="zf-RING_2"/>
    <property type="match status" value="1"/>
</dbReference>
<protein>
    <recommendedName>
        <fullName evidence="3">RING-type domain-containing protein</fullName>
    </recommendedName>
</protein>
<comment type="caution">
    <text evidence="4">The sequence shown here is derived from an EMBL/GenBank/DDBJ whole genome shotgun (WGS) entry which is preliminary data.</text>
</comment>
<evidence type="ECO:0000313" key="4">
    <source>
        <dbReference type="EMBL" id="CAE7254631.1"/>
    </source>
</evidence>
<feature type="domain" description="RING-type" evidence="3">
    <location>
        <begin position="178"/>
        <end position="220"/>
    </location>
</feature>
<dbReference type="Gene3D" id="3.30.40.10">
    <property type="entry name" value="Zinc/RING finger domain, C3HC4 (zinc finger)"/>
    <property type="match status" value="1"/>
</dbReference>
<dbReference type="SMART" id="SM00184">
    <property type="entry name" value="RING"/>
    <property type="match status" value="1"/>
</dbReference>
<dbReference type="GO" id="GO:0006511">
    <property type="term" value="P:ubiquitin-dependent protein catabolic process"/>
    <property type="evidence" value="ECO:0007669"/>
    <property type="project" value="TreeGrafter"/>
</dbReference>
<feature type="transmembrane region" description="Helical" evidence="2">
    <location>
        <begin position="122"/>
        <end position="139"/>
    </location>
</feature>
<reference evidence="4" key="1">
    <citation type="submission" date="2021-02" db="EMBL/GenBank/DDBJ databases">
        <authorList>
            <person name="Dougan E. K."/>
            <person name="Rhodes N."/>
            <person name="Thang M."/>
            <person name="Chan C."/>
        </authorList>
    </citation>
    <scope>NUCLEOTIDE SEQUENCE</scope>
</reference>
<gene>
    <name evidence="4" type="ORF">SNEC2469_LOCUS5488</name>
</gene>
<sequence length="269" mass="29357">MGLNLPDPLPLLARTQARRLRVPLLVAVVSFFAAGALQLWCWVEGWYHLLIGLPDPVCKGVRQWLLMYLLALTMAPFMYVVAVPVVLYYAIYGGPLVASESAACWKKAPDLRVFILNIQKRSLWTVIAMLLLTLSLMVLRYRVSSLRRMWDSSGPALETVINSIVEAPAVTVEPGTECAICLETDAADGSSWKALPCHHAFHEDCLLHWLRCGRRCPLCRLDLVQALLPTESGNATAAPADAAPHAPDTASSANVQLGQMAGESDTPAV</sequence>
<keyword evidence="5" id="KW-1185">Reference proteome</keyword>
<dbReference type="PANTHER" id="PTHR22765:SF434">
    <property type="entry name" value="GB|AAD18119.1-RELATED"/>
    <property type="match status" value="1"/>
</dbReference>
<dbReference type="GO" id="GO:0008270">
    <property type="term" value="F:zinc ion binding"/>
    <property type="evidence" value="ECO:0007669"/>
    <property type="project" value="UniProtKB-KW"/>
</dbReference>